<dbReference type="PANTHER" id="PTHR30348">
    <property type="entry name" value="UNCHARACTERIZED PROTEIN YECE"/>
    <property type="match status" value="1"/>
</dbReference>
<dbReference type="InterPro" id="IPR036520">
    <property type="entry name" value="UPF0759_sf"/>
</dbReference>
<dbReference type="Pfam" id="PF01904">
    <property type="entry name" value="DUF72"/>
    <property type="match status" value="1"/>
</dbReference>
<organism evidence="1">
    <name type="scientific">Thermodesulfatator atlanticus</name>
    <dbReference type="NCBI Taxonomy" id="501497"/>
    <lineage>
        <taxon>Bacteria</taxon>
        <taxon>Pseudomonadati</taxon>
        <taxon>Thermodesulfobacteriota</taxon>
        <taxon>Thermodesulfobacteria</taxon>
        <taxon>Thermodesulfobacteriales</taxon>
        <taxon>Thermodesulfatatoraceae</taxon>
        <taxon>Thermodesulfatator</taxon>
    </lineage>
</organism>
<gene>
    <name evidence="1" type="ORF">ENJ96_02800</name>
</gene>
<protein>
    <submittedName>
        <fullName evidence="1">DUF72 domain-containing protein</fullName>
    </submittedName>
</protein>
<dbReference type="SUPFAM" id="SSF117396">
    <property type="entry name" value="TM1631-like"/>
    <property type="match status" value="1"/>
</dbReference>
<dbReference type="InterPro" id="IPR002763">
    <property type="entry name" value="DUF72"/>
</dbReference>
<dbReference type="PANTHER" id="PTHR30348:SF4">
    <property type="entry name" value="DUF72 DOMAIN-CONTAINING PROTEIN"/>
    <property type="match status" value="1"/>
</dbReference>
<name>A0A7V5NZ85_9BACT</name>
<dbReference type="AlphaFoldDB" id="A0A7V5NZ85"/>
<dbReference type="EMBL" id="DROK01000082">
    <property type="protein sequence ID" value="HHI96757.1"/>
    <property type="molecule type" value="Genomic_DNA"/>
</dbReference>
<proteinExistence type="predicted"/>
<evidence type="ECO:0000313" key="1">
    <source>
        <dbReference type="EMBL" id="HHI96757.1"/>
    </source>
</evidence>
<reference evidence="1" key="1">
    <citation type="journal article" date="2020" name="mSystems">
        <title>Genome- and Community-Level Interaction Insights into Carbon Utilization and Element Cycling Functions of Hydrothermarchaeota in Hydrothermal Sediment.</title>
        <authorList>
            <person name="Zhou Z."/>
            <person name="Liu Y."/>
            <person name="Xu W."/>
            <person name="Pan J."/>
            <person name="Luo Z.H."/>
            <person name="Li M."/>
        </authorList>
    </citation>
    <scope>NUCLEOTIDE SEQUENCE [LARGE SCALE GENOMIC DNA]</scope>
    <source>
        <strain evidence="1">HyVt-533</strain>
    </source>
</reference>
<comment type="caution">
    <text evidence="1">The sequence shown here is derived from an EMBL/GenBank/DDBJ whole genome shotgun (WGS) entry which is preliminary data.</text>
</comment>
<accession>A0A7V5NZ85</accession>
<dbReference type="Proteomes" id="UP000886101">
    <property type="component" value="Unassembled WGS sequence"/>
</dbReference>
<dbReference type="Gene3D" id="3.20.20.410">
    <property type="entry name" value="Protein of unknown function UPF0759"/>
    <property type="match status" value="1"/>
</dbReference>
<sequence length="274" mass="31910">MTALIAALSYFKKGLCQGVKMKKIRVGTCGQVVSWAKFFLLFDALEINSTFYRFPTDRQVKNWQKHLLSAKEKGAFISLKAHQLFTHPLRSPTWKRSEFGPEERGQLKGLVGCLKWNPFTEKQLKTTAELARSLGADFILFQLPAACHNEREQVLPFFKEALKRLPTRLGLEIRWEDLPLLEEASRLGVVPVFDPFLEENLRESFFPSLPFLYLRLHGQKDARGRLNYKYRYTDEELLKLKEMLFEARAGEIVVLFNNVYMKEDALRFKELISK</sequence>